<dbReference type="OrthoDB" id="5974698at2"/>
<organism evidence="2 3">
    <name type="scientific">Solilutibacter pythonis</name>
    <dbReference type="NCBI Taxonomy" id="2483112"/>
    <lineage>
        <taxon>Bacteria</taxon>
        <taxon>Pseudomonadati</taxon>
        <taxon>Pseudomonadota</taxon>
        <taxon>Gammaproteobacteria</taxon>
        <taxon>Lysobacterales</taxon>
        <taxon>Lysobacteraceae</taxon>
        <taxon>Solilutibacter</taxon>
    </lineage>
</organism>
<accession>A0A3M2HJF8</accession>
<evidence type="ECO:0000313" key="3">
    <source>
        <dbReference type="Proteomes" id="UP000275012"/>
    </source>
</evidence>
<proteinExistence type="predicted"/>
<evidence type="ECO:0000256" key="1">
    <source>
        <dbReference type="SAM" id="SignalP"/>
    </source>
</evidence>
<evidence type="ECO:0000313" key="2">
    <source>
        <dbReference type="EMBL" id="RMH87720.1"/>
    </source>
</evidence>
<comment type="caution">
    <text evidence="2">The sequence shown here is derived from an EMBL/GenBank/DDBJ whole genome shotgun (WGS) entry which is preliminary data.</text>
</comment>
<feature type="signal peptide" evidence="1">
    <location>
        <begin position="1"/>
        <end position="19"/>
    </location>
</feature>
<protein>
    <recommendedName>
        <fullName evidence="4">Secreted protein</fullName>
    </recommendedName>
</protein>
<feature type="chain" id="PRO_5018113802" description="Secreted protein" evidence="1">
    <location>
        <begin position="20"/>
        <end position="165"/>
    </location>
</feature>
<evidence type="ECO:0008006" key="4">
    <source>
        <dbReference type="Google" id="ProtNLM"/>
    </source>
</evidence>
<dbReference type="AlphaFoldDB" id="A0A3M2HJF8"/>
<gene>
    <name evidence="2" type="ORF">EBB59_12625</name>
</gene>
<sequence>MRHARFAFALLACTFAAQAADEQPEIRRPLGKPQAVGVLHSIRTIPEACTRVQGKFTGDAAQPYDVDIVKSGERCQPRALIVDAAEARPTAAAGWKLNDVARVPNAACPGQQAVLRVWRHPGNVAPPKLDAQGRSRVYLGDRMKAGQPGGLPKFALDLRIEGKGC</sequence>
<keyword evidence="3" id="KW-1185">Reference proteome</keyword>
<keyword evidence="1" id="KW-0732">Signal</keyword>
<dbReference type="RefSeq" id="WP_122102507.1">
    <property type="nucleotide sequence ID" value="NZ_RFLY01000025.1"/>
</dbReference>
<reference evidence="2 3" key="1">
    <citation type="submission" date="2018-10" db="EMBL/GenBank/DDBJ databases">
        <title>Proposal of Lysobacter pythonis sp. nov. isolated from royal pythons (Python regius).</title>
        <authorList>
            <person name="Hans-Juergen B."/>
            <person name="Huptas C."/>
            <person name="Sandra B."/>
            <person name="Igor L."/>
            <person name="Joachim S."/>
            <person name="Siegfried S."/>
            <person name="Mareike W."/>
            <person name="Peter K."/>
        </authorList>
    </citation>
    <scope>NUCLEOTIDE SEQUENCE [LARGE SCALE GENOMIC DNA]</scope>
    <source>
        <strain evidence="2 3">4284/11</strain>
    </source>
</reference>
<dbReference type="Proteomes" id="UP000275012">
    <property type="component" value="Unassembled WGS sequence"/>
</dbReference>
<name>A0A3M2HJF8_9GAMM</name>
<dbReference type="EMBL" id="RFLY01000025">
    <property type="protein sequence ID" value="RMH87720.1"/>
    <property type="molecule type" value="Genomic_DNA"/>
</dbReference>